<dbReference type="Pfam" id="PF08241">
    <property type="entry name" value="Methyltransf_11"/>
    <property type="match status" value="1"/>
</dbReference>
<dbReference type="CDD" id="cd02440">
    <property type="entry name" value="AdoMet_MTases"/>
    <property type="match status" value="1"/>
</dbReference>
<keyword evidence="2" id="KW-0489">Methyltransferase</keyword>
<keyword evidence="3" id="KW-1185">Reference proteome</keyword>
<protein>
    <submittedName>
        <fullName evidence="2">Methyltransferase family protein</fullName>
    </submittedName>
</protein>
<dbReference type="SUPFAM" id="SSF53335">
    <property type="entry name" value="S-adenosyl-L-methionine-dependent methyltransferases"/>
    <property type="match status" value="1"/>
</dbReference>
<dbReference type="GO" id="GO:0032259">
    <property type="term" value="P:methylation"/>
    <property type="evidence" value="ECO:0007669"/>
    <property type="project" value="UniProtKB-KW"/>
</dbReference>
<dbReference type="InterPro" id="IPR050508">
    <property type="entry name" value="Methyltransf_Superfamily"/>
</dbReference>
<name>A0A2T0MEY4_9FLAO</name>
<evidence type="ECO:0000259" key="1">
    <source>
        <dbReference type="Pfam" id="PF08241"/>
    </source>
</evidence>
<dbReference type="InterPro" id="IPR029063">
    <property type="entry name" value="SAM-dependent_MTases_sf"/>
</dbReference>
<sequence length="223" mass="25118">MTDDKKEFIPALGHDWLTGFYDLAIRFTMPERKFRNKLMDFLDPLDGEEILEFGFGTGQNLILANTKNGNANYIGLDIDPKVKNIAKKKFTKNDIEIQLDLYGGGVFPYPDNTYDKVFSSLVFHQLDKEAKISCLNEICRVLKPDGALLIGDWGKPKSRLMRGMFYSVQILDGFATTADNVKGLIPDFMVAAGFENVAEVGHVNTKIGSYCYYQGKKPSFCRV</sequence>
<accession>A0A2T0MEY4</accession>
<evidence type="ECO:0000313" key="3">
    <source>
        <dbReference type="Proteomes" id="UP000237640"/>
    </source>
</evidence>
<gene>
    <name evidence="2" type="ORF">CLV81_0116</name>
</gene>
<dbReference type="RefSeq" id="WP_106143134.1">
    <property type="nucleotide sequence ID" value="NZ_PVYX01000001.1"/>
</dbReference>
<organism evidence="2 3">
    <name type="scientific">Flagellimonas meridianipacifica</name>
    <dbReference type="NCBI Taxonomy" id="1080225"/>
    <lineage>
        <taxon>Bacteria</taxon>
        <taxon>Pseudomonadati</taxon>
        <taxon>Bacteroidota</taxon>
        <taxon>Flavobacteriia</taxon>
        <taxon>Flavobacteriales</taxon>
        <taxon>Flavobacteriaceae</taxon>
        <taxon>Flagellimonas</taxon>
    </lineage>
</organism>
<dbReference type="Proteomes" id="UP000237640">
    <property type="component" value="Unassembled WGS sequence"/>
</dbReference>
<evidence type="ECO:0000313" key="2">
    <source>
        <dbReference type="EMBL" id="PRX56124.1"/>
    </source>
</evidence>
<dbReference type="OrthoDB" id="9770553at2"/>
<dbReference type="InterPro" id="IPR013216">
    <property type="entry name" value="Methyltransf_11"/>
</dbReference>
<dbReference type="EMBL" id="PVYX01000001">
    <property type="protein sequence ID" value="PRX56124.1"/>
    <property type="molecule type" value="Genomic_DNA"/>
</dbReference>
<dbReference type="Gene3D" id="3.40.50.150">
    <property type="entry name" value="Vaccinia Virus protein VP39"/>
    <property type="match status" value="1"/>
</dbReference>
<comment type="caution">
    <text evidence="2">The sequence shown here is derived from an EMBL/GenBank/DDBJ whole genome shotgun (WGS) entry which is preliminary data.</text>
</comment>
<feature type="domain" description="Methyltransferase type 11" evidence="1">
    <location>
        <begin position="51"/>
        <end position="150"/>
    </location>
</feature>
<dbReference type="GO" id="GO:0008757">
    <property type="term" value="F:S-adenosylmethionine-dependent methyltransferase activity"/>
    <property type="evidence" value="ECO:0007669"/>
    <property type="project" value="InterPro"/>
</dbReference>
<dbReference type="PANTHER" id="PTHR42912:SF93">
    <property type="entry name" value="N6-ADENOSINE-METHYLTRANSFERASE TMT1A"/>
    <property type="match status" value="1"/>
</dbReference>
<dbReference type="AlphaFoldDB" id="A0A2T0MEY4"/>
<reference evidence="2 3" key="1">
    <citation type="submission" date="2018-03" db="EMBL/GenBank/DDBJ databases">
        <title>Genomic Encyclopedia of Archaeal and Bacterial Type Strains, Phase II (KMG-II): from individual species to whole genera.</title>
        <authorList>
            <person name="Goeker M."/>
        </authorList>
    </citation>
    <scope>NUCLEOTIDE SEQUENCE [LARGE SCALE GENOMIC DNA]</scope>
    <source>
        <strain evidence="2 3">DSM 25027</strain>
    </source>
</reference>
<dbReference type="PANTHER" id="PTHR42912">
    <property type="entry name" value="METHYLTRANSFERASE"/>
    <property type="match status" value="1"/>
</dbReference>
<keyword evidence="2" id="KW-0808">Transferase</keyword>
<proteinExistence type="predicted"/>